<evidence type="ECO:0000256" key="1">
    <source>
        <dbReference type="SAM" id="SignalP"/>
    </source>
</evidence>
<protein>
    <recommendedName>
        <fullName evidence="4">Lipoprotein</fullName>
    </recommendedName>
</protein>
<dbReference type="SUPFAM" id="SSF52096">
    <property type="entry name" value="ClpP/crotonase"/>
    <property type="match status" value="1"/>
</dbReference>
<evidence type="ECO:0000313" key="3">
    <source>
        <dbReference type="Proteomes" id="UP000002696"/>
    </source>
</evidence>
<keyword evidence="1" id="KW-0732">Signal</keyword>
<keyword evidence="3" id="KW-1185">Reference proteome</keyword>
<proteinExistence type="predicted"/>
<gene>
    <name evidence="2" type="ordered locus">Bresu_1536</name>
</gene>
<feature type="signal peptide" evidence="1">
    <location>
        <begin position="1"/>
        <end position="17"/>
    </location>
</feature>
<name>D9QGN1_BRESC</name>
<dbReference type="InterPro" id="IPR029045">
    <property type="entry name" value="ClpP/crotonase-like_dom_sf"/>
</dbReference>
<reference evidence="3" key="1">
    <citation type="journal article" date="2011" name="J. Bacteriol.">
        <title>Genome sequences of eight morphologically diverse alphaproteobacteria.</title>
        <authorList>
            <consortium name="US DOE Joint Genome Institute"/>
            <person name="Brown P.J."/>
            <person name="Kysela D.T."/>
            <person name="Buechlein A."/>
            <person name="Hemmerich C."/>
            <person name="Brun Y.V."/>
        </authorList>
    </citation>
    <scope>NUCLEOTIDE SEQUENCE [LARGE SCALE GENOMIC DNA]</scope>
    <source>
        <strain evidence="3">ATCC 15264 / DSM 4735 / LMG 14903 / NBRC 16000 / CB 81</strain>
    </source>
</reference>
<dbReference type="AlphaFoldDB" id="D9QGN1"/>
<organism evidence="2 3">
    <name type="scientific">Brevundimonas subvibrioides (strain ATCC 15264 / DSM 4735 / LMG 14903 / NBRC 16000 / CB 81)</name>
    <name type="common">Caulobacter subvibrioides</name>
    <dbReference type="NCBI Taxonomy" id="633149"/>
    <lineage>
        <taxon>Bacteria</taxon>
        <taxon>Pseudomonadati</taxon>
        <taxon>Pseudomonadota</taxon>
        <taxon>Alphaproteobacteria</taxon>
        <taxon>Caulobacterales</taxon>
        <taxon>Caulobacteraceae</taxon>
        <taxon>Brevundimonas</taxon>
    </lineage>
</organism>
<dbReference type="KEGG" id="bsb:Bresu_1536"/>
<dbReference type="HOGENOM" id="CLU_1040798_0_0_5"/>
<accession>D9QGN1</accession>
<dbReference type="Proteomes" id="UP000002696">
    <property type="component" value="Chromosome"/>
</dbReference>
<dbReference type="OrthoDB" id="7205390at2"/>
<evidence type="ECO:0000313" key="2">
    <source>
        <dbReference type="EMBL" id="ADL00847.1"/>
    </source>
</evidence>
<feature type="chain" id="PRO_5003126737" description="Lipoprotein" evidence="1">
    <location>
        <begin position="18"/>
        <end position="267"/>
    </location>
</feature>
<dbReference type="PROSITE" id="PS51257">
    <property type="entry name" value="PROKAR_LIPOPROTEIN"/>
    <property type="match status" value="1"/>
</dbReference>
<dbReference type="InParanoid" id="D9QGN1"/>
<dbReference type="EMBL" id="CP002102">
    <property type="protein sequence ID" value="ADL00847.1"/>
    <property type="molecule type" value="Genomic_DNA"/>
</dbReference>
<evidence type="ECO:0008006" key="4">
    <source>
        <dbReference type="Google" id="ProtNLM"/>
    </source>
</evidence>
<dbReference type="RefSeq" id="WP_013268949.1">
    <property type="nucleotide sequence ID" value="NC_014375.1"/>
</dbReference>
<dbReference type="STRING" id="633149.Bresu_1536"/>
<dbReference type="BioCyc" id="BSUB633149:G1GM8-1524-MONOMER"/>
<sequence>MGKAWALLCLMVLGSLAAGCAALPGRVDLGLVPRCEVSADGDLTLRGSTNAAMLACVQQHAPLSARRVILSSQGGDVSSALSIAEMLQPLRAEMIVRRDCHSSCANYFLPVARRIVVEPGAWVILHGSIDGHMLARMEALAAERAVTFDFRALHDRQMAFAARNDISLGWLSYRTDAEFNDGVRGRHQTGSVETWKTEDPREATIAYIVVEESMMRSCLGEVDIAPFVDTRVQRAYADRRLRTRWSRQDTYPSGSLACVDDGFVAPD</sequence>